<organism evidence="7 8">
    <name type="scientific">Sphingomonas abaci</name>
    <dbReference type="NCBI Taxonomy" id="237611"/>
    <lineage>
        <taxon>Bacteria</taxon>
        <taxon>Pseudomonadati</taxon>
        <taxon>Pseudomonadota</taxon>
        <taxon>Alphaproteobacteria</taxon>
        <taxon>Sphingomonadales</taxon>
        <taxon>Sphingomonadaceae</taxon>
        <taxon>Sphingomonas</taxon>
    </lineage>
</organism>
<feature type="domain" description="F5/8 type C" evidence="6">
    <location>
        <begin position="357"/>
        <end position="509"/>
    </location>
</feature>
<reference evidence="7 8" key="1">
    <citation type="submission" date="2020-08" db="EMBL/GenBank/DDBJ databases">
        <title>Genomic Encyclopedia of Type Strains, Phase IV (KMG-IV): sequencing the most valuable type-strain genomes for metagenomic binning, comparative biology and taxonomic classification.</title>
        <authorList>
            <person name="Goeker M."/>
        </authorList>
    </citation>
    <scope>NUCLEOTIDE SEQUENCE [LARGE SCALE GENOMIC DNA]</scope>
    <source>
        <strain evidence="7 8">DSM 15867</strain>
    </source>
</reference>
<dbReference type="EMBL" id="JACHNY010000006">
    <property type="protein sequence ID" value="MBB4618868.1"/>
    <property type="molecule type" value="Genomic_DNA"/>
</dbReference>
<keyword evidence="5" id="KW-0732">Signal</keyword>
<accession>A0A7W7AKS2</accession>
<proteinExistence type="inferred from homology"/>
<dbReference type="CDD" id="cd08982">
    <property type="entry name" value="GH43-like"/>
    <property type="match status" value="1"/>
</dbReference>
<keyword evidence="8" id="KW-1185">Reference proteome</keyword>
<dbReference type="AlphaFoldDB" id="A0A7W7AKS2"/>
<keyword evidence="2" id="KW-0378">Hydrolase</keyword>
<dbReference type="Gene3D" id="2.115.10.20">
    <property type="entry name" value="Glycosyl hydrolase domain, family 43"/>
    <property type="match status" value="1"/>
</dbReference>
<comment type="similarity">
    <text evidence="1">Belongs to the glycosyl hydrolase 43 family.</text>
</comment>
<dbReference type="Gene3D" id="2.60.120.260">
    <property type="entry name" value="Galactose-binding domain-like"/>
    <property type="match status" value="1"/>
</dbReference>
<dbReference type="InterPro" id="IPR008979">
    <property type="entry name" value="Galactose-bd-like_sf"/>
</dbReference>
<dbReference type="InterPro" id="IPR013783">
    <property type="entry name" value="Ig-like_fold"/>
</dbReference>
<dbReference type="PROSITE" id="PS50022">
    <property type="entry name" value="FA58C_3"/>
    <property type="match status" value="1"/>
</dbReference>
<dbReference type="Pfam" id="PF00754">
    <property type="entry name" value="F5_F8_type_C"/>
    <property type="match status" value="1"/>
</dbReference>
<name>A0A7W7AKS2_9SPHN</name>
<evidence type="ECO:0000256" key="3">
    <source>
        <dbReference type="ARBA" id="ARBA00023295"/>
    </source>
</evidence>
<evidence type="ECO:0000259" key="6">
    <source>
        <dbReference type="PROSITE" id="PS50022"/>
    </source>
</evidence>
<dbReference type="PANTHER" id="PTHR42812">
    <property type="entry name" value="BETA-XYLOSIDASE"/>
    <property type="match status" value="1"/>
</dbReference>
<dbReference type="RefSeq" id="WP_184116128.1">
    <property type="nucleotide sequence ID" value="NZ_JACHNY010000006.1"/>
</dbReference>
<dbReference type="SUPFAM" id="SSF75005">
    <property type="entry name" value="Arabinanase/levansucrase/invertase"/>
    <property type="match status" value="1"/>
</dbReference>
<dbReference type="InterPro" id="IPR000421">
    <property type="entry name" value="FA58C"/>
</dbReference>
<gene>
    <name evidence="7" type="ORF">GGQ96_003014</name>
</gene>
<dbReference type="GO" id="GO:0005975">
    <property type="term" value="P:carbohydrate metabolic process"/>
    <property type="evidence" value="ECO:0007669"/>
    <property type="project" value="InterPro"/>
</dbReference>
<evidence type="ECO:0000256" key="1">
    <source>
        <dbReference type="ARBA" id="ARBA00009865"/>
    </source>
</evidence>
<dbReference type="InterPro" id="IPR051795">
    <property type="entry name" value="Glycosyl_Hydrlase_43"/>
</dbReference>
<dbReference type="GO" id="GO:0004553">
    <property type="term" value="F:hydrolase activity, hydrolyzing O-glycosyl compounds"/>
    <property type="evidence" value="ECO:0007669"/>
    <property type="project" value="InterPro"/>
</dbReference>
<feature type="signal peptide" evidence="5">
    <location>
        <begin position="1"/>
        <end position="19"/>
    </location>
</feature>
<dbReference type="Pfam" id="PF04616">
    <property type="entry name" value="Glyco_hydro_43"/>
    <property type="match status" value="1"/>
</dbReference>
<evidence type="ECO:0000256" key="2">
    <source>
        <dbReference type="ARBA" id="ARBA00022801"/>
    </source>
</evidence>
<feature type="chain" id="PRO_5030904615" description="F5/8 type C domain-containing protein" evidence="5">
    <location>
        <begin position="20"/>
        <end position="607"/>
    </location>
</feature>
<protein>
    <recommendedName>
        <fullName evidence="6">F5/8 type C domain-containing protein</fullName>
    </recommendedName>
</protein>
<dbReference type="SUPFAM" id="SSF49785">
    <property type="entry name" value="Galactose-binding domain-like"/>
    <property type="match status" value="1"/>
</dbReference>
<evidence type="ECO:0000313" key="7">
    <source>
        <dbReference type="EMBL" id="MBB4618868.1"/>
    </source>
</evidence>
<keyword evidence="3" id="KW-0326">Glycosidase</keyword>
<dbReference type="Gene3D" id="2.60.40.10">
    <property type="entry name" value="Immunoglobulins"/>
    <property type="match status" value="1"/>
</dbReference>
<comment type="caution">
    <text evidence="7">The sequence shown here is derived from an EMBL/GenBank/DDBJ whole genome shotgun (WGS) entry which is preliminary data.</text>
</comment>
<dbReference type="InterPro" id="IPR006710">
    <property type="entry name" value="Glyco_hydro_43"/>
</dbReference>
<dbReference type="PANTHER" id="PTHR42812:SF14">
    <property type="entry name" value="SECRETED PROTEIN"/>
    <property type="match status" value="1"/>
</dbReference>
<feature type="region of interest" description="Disordered" evidence="4">
    <location>
        <begin position="451"/>
        <end position="473"/>
    </location>
</feature>
<evidence type="ECO:0000256" key="5">
    <source>
        <dbReference type="SAM" id="SignalP"/>
    </source>
</evidence>
<dbReference type="InterPro" id="IPR023296">
    <property type="entry name" value="Glyco_hydro_beta-prop_sf"/>
</dbReference>
<evidence type="ECO:0000256" key="4">
    <source>
        <dbReference type="SAM" id="MobiDB-lite"/>
    </source>
</evidence>
<dbReference type="Proteomes" id="UP000574769">
    <property type="component" value="Unassembled WGS sequence"/>
</dbReference>
<sequence length="607" mass="66914">MLRSLILLGLAAAAPMARAATAQHSYANPIDVDYKFNFEQEYEGVSYRTGADPVIVRHQGAYYLFQTLADGYWRSTDLIRWRFIPASLWPAEGVVAPAVWSEGKDLYVWPSMTHQQPILVSDDPASGTMRYLLRRTPPLPNAVPSGSEDKIKPGQVPAGPWDPAVFVDDDGGHYLYWNSSNVFPLYGMTLDAENRFAYRGDTRALLTLHPDVHGWERFGQDHSGTLPNGTPIAPFMEGAWMNKVGGRYYLQYGAPGTEYNAYATGVYVSDKPLGPFTYAPYNPVGYKPGGFVQGAGHGSTFQDAQGNWWNTGTPWIGANWTFERRVGLWPAAFASDGQMMVSTRFGDFPHYVPDHRVGDPESLFTGWMLLSYRARATASSTLGDFTADRVTDENPRSFWVAADAKPGQTLTLDLGAVKTVRAVQVNFADYKAGRYADAPDIYTQFRLESSSDGTHWSPLAETETGQGRRDRPNAYFELPTPVRARYVRYVHGHVGGAHLAISDLRVFGSAGGRMPAAPGRVAAVRSPDPRDARVTWALVPGAVGYNVRWGIRPDRLALTYQLFADDPRLAKGGALDLRALTRGQGYSVAVEAFDQSGVSKLSKIVRM</sequence>
<evidence type="ECO:0000313" key="8">
    <source>
        <dbReference type="Proteomes" id="UP000574769"/>
    </source>
</evidence>